<feature type="compositionally biased region" description="Polar residues" evidence="1">
    <location>
        <begin position="483"/>
        <end position="510"/>
    </location>
</feature>
<feature type="region of interest" description="Disordered" evidence="1">
    <location>
        <begin position="561"/>
        <end position="580"/>
    </location>
</feature>
<feature type="region of interest" description="Disordered" evidence="1">
    <location>
        <begin position="586"/>
        <end position="646"/>
    </location>
</feature>
<protein>
    <submittedName>
        <fullName evidence="3">Uncharacterized protein</fullName>
    </submittedName>
</protein>
<name>A0AAQ4DZU4_AMBAM</name>
<feature type="compositionally biased region" description="Polar residues" evidence="1">
    <location>
        <begin position="561"/>
        <end position="571"/>
    </location>
</feature>
<feature type="compositionally biased region" description="Acidic residues" evidence="1">
    <location>
        <begin position="806"/>
        <end position="815"/>
    </location>
</feature>
<feature type="compositionally biased region" description="Low complexity" evidence="1">
    <location>
        <begin position="436"/>
        <end position="446"/>
    </location>
</feature>
<dbReference type="EMBL" id="JARKHS020024681">
    <property type="protein sequence ID" value="KAK8767984.1"/>
    <property type="molecule type" value="Genomic_DNA"/>
</dbReference>
<sequence length="1635" mass="175768">MSRIEGQDYRCGCAAETPVFINEGGVKKCVRAKSMYESCVSHLECSYQNPNLQCVDFLCYCPLPYVLTEDHRCIAQSDPHNNMVFAIAPAAMLIAVILMIGGAYTYKRVLGGGGGAGGGWSSASSIAGLRASIDRPSDSMRRVSSSIRMGRKAEASRRMRRSLDEHGAALLRDAKTPRHPPRYIRSRPRELSVQPSGLQTSKLREQAKTESTTEDSFMREIRYQITASVPRPSMQDRAMSTDLVFTMDSAVQPDNAVPDMVDRSQQMSDLPNLGIVPMTIVPARKSVEIIRQQTAVPVHMLVQEIESKQRAANMVEAPEKKTEVKTVKPQLVSLKETKEKPKIDTRPIRETREQSGTSGGRQLIYLKRIFSDSLPSTTDQTVAKDPPPPLVKTAKDDFEQPAKADFVHVATDSHSDEEKGKRGAGIVRTTVPTSPRSGTTVLSGVSTTRSPAFSDVLQELLQQHARRKARAASRDDAPCNVPEKTTTPGPCGHSSTAADSVTGPSPTGTGSPVKGSVKESPFQLAPQETTRSLSSALSPRFYTTTVEESNMLCPAVQGIATSKKNGPATNETRSDEGKTCIGIPGGSTAGSLNIPASAVDQPEPRLGRSRLHPHTVRDDGFLGEKQVASTQQGRLGRSSDNLNTSVGKTPSKVYAWGDSFSVSGETPSDESRLEGYVPPNSPGNSGTGQAISLRQELEAANAAADINLEQTFRYPRIANNWSLTSPEAVLGSMDVESSETSLGGLRATFKDSVDVTSRMLVPRDEATCVVPALKDKKDQGSKRKKRVNFQEKPFADVLAEIEDDCPMPDEADFAEDDKKETVNNDSVAEEASGSSKSENEQDIYHAFNEYRGGDAGNTDSRKVEDDEEENEENRGEPPTAIAQGETGRNASMQTMKQVKAQAQYVEPGRSLVELCAPKELAALTTELSLPPSPAASSKNTVVSQPFCRSDEGPLLPSASTTLSFLSSDSNVSVEHRVTDLTCLQALADLAVPFQETGDGKSRTGAPNLPDTPKPESHALQELHHSQREPQLQHQEGEQQRQQWNEQPMSPRATSAEERSARSSRRLRMLQQAKRQDSKEDRSSRLPKRPNTGERQRVGRFAAKERRWGDDILRVIMMGNKHYLHERSTTSPRPLPAAIAAVPPLDETQYVAQQIDRTPAAAKDSVHTSPSPELGPATDVVRTVAVPVERAIVPALSRDSSAHGCRQASPGSSDARQEKRMSSSPSDRVPQRSSSRASSRPHAAVTSPDSLTARHHATWGPSGEQRKMETIAEAVCEIELQDPQAVAEAVEPKVSALVTGDVLSGDTLELVKSPIQVAVVEDSTDRFAPSITSELGAESQLTPTWPQWDARERDLLASVKMLSAAVGTPESFSKTIELPSPEGLLMSETSTVASRADATAPSSIGCSVVLEPSASALSHTRTGSPKSVRSRRPSILDGPCFESIYNSILQSGSSPGLSLSIPMIGSRDFAGLFGIRGRPSGPTSECLAGTSQTEDSTDGVAAAEAARASGSSSLTAPLPSGGGSREVLAPHVTETTTVAHSVEREDPNRRTPPLRGEAPARYDRGSSDSHQPSSGPMLQGEAMAGDVQNEAGSDEDERSSFVSFEESASETCLLPDAASKEWTASSTASSSRGDLG</sequence>
<accession>A0AAQ4DZU4</accession>
<feature type="region of interest" description="Disordered" evidence="1">
    <location>
        <begin position="995"/>
        <end position="1101"/>
    </location>
</feature>
<feature type="compositionally biased region" description="Basic and acidic residues" evidence="1">
    <location>
        <begin position="1557"/>
        <end position="1566"/>
    </location>
</feature>
<evidence type="ECO:0000313" key="3">
    <source>
        <dbReference type="EMBL" id="KAK8767984.1"/>
    </source>
</evidence>
<dbReference type="Proteomes" id="UP001321473">
    <property type="component" value="Unassembled WGS sequence"/>
</dbReference>
<feature type="region of interest" description="Disordered" evidence="1">
    <location>
        <begin position="806"/>
        <end position="895"/>
    </location>
</feature>
<feature type="region of interest" description="Disordered" evidence="1">
    <location>
        <begin position="464"/>
        <end position="536"/>
    </location>
</feature>
<feature type="compositionally biased region" description="Polar residues" evidence="1">
    <location>
        <begin position="1621"/>
        <end position="1635"/>
    </location>
</feature>
<feature type="region of interest" description="Disordered" evidence="1">
    <location>
        <begin position="663"/>
        <end position="689"/>
    </location>
</feature>
<feature type="region of interest" description="Disordered" evidence="1">
    <location>
        <begin position="175"/>
        <end position="214"/>
    </location>
</feature>
<gene>
    <name evidence="3" type="ORF">V5799_005236</name>
</gene>
<feature type="compositionally biased region" description="Basic residues" evidence="1">
    <location>
        <begin position="177"/>
        <end position="186"/>
    </location>
</feature>
<keyword evidence="4" id="KW-1185">Reference proteome</keyword>
<feature type="region of interest" description="Disordered" evidence="1">
    <location>
        <begin position="1157"/>
        <end position="1176"/>
    </location>
</feature>
<dbReference type="CDD" id="cd19941">
    <property type="entry name" value="TIL"/>
    <property type="match status" value="1"/>
</dbReference>
<feature type="region of interest" description="Disordered" evidence="1">
    <location>
        <begin position="137"/>
        <end position="158"/>
    </location>
</feature>
<feature type="region of interest" description="Disordered" evidence="1">
    <location>
        <begin position="409"/>
        <end position="446"/>
    </location>
</feature>
<feature type="compositionally biased region" description="Low complexity" evidence="1">
    <location>
        <begin position="1500"/>
        <end position="1512"/>
    </location>
</feature>
<feature type="region of interest" description="Disordered" evidence="1">
    <location>
        <begin position="1480"/>
        <end position="1635"/>
    </location>
</feature>
<feature type="compositionally biased region" description="Basic and acidic residues" evidence="1">
    <location>
        <begin position="1073"/>
        <end position="1083"/>
    </location>
</feature>
<reference evidence="3 4" key="1">
    <citation type="journal article" date="2023" name="Arcadia Sci">
        <title>De novo assembly of a long-read Amblyomma americanum tick genome.</title>
        <authorList>
            <person name="Chou S."/>
            <person name="Poskanzer K.E."/>
            <person name="Rollins M."/>
            <person name="Thuy-Boun P.S."/>
        </authorList>
    </citation>
    <scope>NUCLEOTIDE SEQUENCE [LARGE SCALE GENOMIC DNA]</scope>
    <source>
        <strain evidence="3">F_SG_1</strain>
        <tissue evidence="3">Salivary glands</tissue>
    </source>
</reference>
<feature type="compositionally biased region" description="Polar residues" evidence="1">
    <location>
        <begin position="886"/>
        <end position="895"/>
    </location>
</feature>
<feature type="compositionally biased region" description="Polar residues" evidence="1">
    <location>
        <begin position="627"/>
        <end position="646"/>
    </location>
</feature>
<feature type="compositionally biased region" description="Low complexity" evidence="1">
    <location>
        <begin position="1599"/>
        <end position="1609"/>
    </location>
</feature>
<keyword evidence="2" id="KW-0812">Transmembrane</keyword>
<proteinExistence type="predicted"/>
<evidence type="ECO:0000256" key="1">
    <source>
        <dbReference type="SAM" id="MobiDB-lite"/>
    </source>
</evidence>
<keyword evidence="2" id="KW-0472">Membrane</keyword>
<organism evidence="3 4">
    <name type="scientific">Amblyomma americanum</name>
    <name type="common">Lone star tick</name>
    <dbReference type="NCBI Taxonomy" id="6943"/>
    <lineage>
        <taxon>Eukaryota</taxon>
        <taxon>Metazoa</taxon>
        <taxon>Ecdysozoa</taxon>
        <taxon>Arthropoda</taxon>
        <taxon>Chelicerata</taxon>
        <taxon>Arachnida</taxon>
        <taxon>Acari</taxon>
        <taxon>Parasitiformes</taxon>
        <taxon>Ixodida</taxon>
        <taxon>Ixodoidea</taxon>
        <taxon>Ixodidae</taxon>
        <taxon>Amblyomminae</taxon>
        <taxon>Amblyomma</taxon>
    </lineage>
</organism>
<feature type="compositionally biased region" description="Basic and acidic residues" evidence="1">
    <location>
        <begin position="1090"/>
        <end position="1101"/>
    </location>
</feature>
<feature type="compositionally biased region" description="Polar residues" evidence="1">
    <location>
        <begin position="526"/>
        <end position="536"/>
    </location>
</feature>
<feature type="compositionally biased region" description="Basic and acidic residues" evidence="1">
    <location>
        <begin position="1012"/>
        <end position="1027"/>
    </location>
</feature>
<feature type="compositionally biased region" description="Low complexity" evidence="1">
    <location>
        <begin position="1028"/>
        <end position="1053"/>
    </location>
</feature>
<feature type="compositionally biased region" description="Basic and acidic residues" evidence="1">
    <location>
        <begin position="409"/>
        <end position="421"/>
    </location>
</feature>
<evidence type="ECO:0000256" key="2">
    <source>
        <dbReference type="SAM" id="Phobius"/>
    </source>
</evidence>
<feature type="transmembrane region" description="Helical" evidence="2">
    <location>
        <begin position="84"/>
        <end position="106"/>
    </location>
</feature>
<feature type="region of interest" description="Disordered" evidence="1">
    <location>
        <begin position="1194"/>
        <end position="1265"/>
    </location>
</feature>
<keyword evidence="2" id="KW-1133">Transmembrane helix</keyword>
<evidence type="ECO:0000313" key="4">
    <source>
        <dbReference type="Proteomes" id="UP001321473"/>
    </source>
</evidence>
<comment type="caution">
    <text evidence="3">The sequence shown here is derived from an EMBL/GenBank/DDBJ whole genome shotgun (WGS) entry which is preliminary data.</text>
</comment>